<evidence type="ECO:0000313" key="2">
    <source>
        <dbReference type="EMBL" id="QEU72037.1"/>
    </source>
</evidence>
<organism evidence="2 3">
    <name type="scientific">Streptomyces nitrosporeus</name>
    <dbReference type="NCBI Taxonomy" id="28894"/>
    <lineage>
        <taxon>Bacteria</taxon>
        <taxon>Bacillati</taxon>
        <taxon>Actinomycetota</taxon>
        <taxon>Actinomycetes</taxon>
        <taxon>Kitasatosporales</taxon>
        <taxon>Streptomycetaceae</taxon>
        <taxon>Streptomyces</taxon>
    </lineage>
</organism>
<keyword evidence="3" id="KW-1185">Reference proteome</keyword>
<dbReference type="KEGG" id="snk:CP967_08680"/>
<protein>
    <submittedName>
        <fullName evidence="2">Uncharacterized protein</fullName>
    </submittedName>
</protein>
<accession>A0A5J6F890</accession>
<dbReference type="Proteomes" id="UP000326178">
    <property type="component" value="Chromosome"/>
</dbReference>
<dbReference type="AlphaFoldDB" id="A0A5J6F890"/>
<reference evidence="2 3" key="1">
    <citation type="submission" date="2017-09" db="EMBL/GenBank/DDBJ databases">
        <authorList>
            <person name="Lee N."/>
            <person name="Cho B.-K."/>
        </authorList>
    </citation>
    <scope>NUCLEOTIDE SEQUENCE [LARGE SCALE GENOMIC DNA]</scope>
    <source>
        <strain evidence="2 3">ATCC 12769</strain>
    </source>
</reference>
<evidence type="ECO:0000256" key="1">
    <source>
        <dbReference type="SAM" id="MobiDB-lite"/>
    </source>
</evidence>
<feature type="compositionally biased region" description="Acidic residues" evidence="1">
    <location>
        <begin position="139"/>
        <end position="155"/>
    </location>
</feature>
<feature type="region of interest" description="Disordered" evidence="1">
    <location>
        <begin position="127"/>
        <end position="155"/>
    </location>
</feature>
<gene>
    <name evidence="2" type="ORF">CP967_08680</name>
</gene>
<proteinExistence type="predicted"/>
<dbReference type="EMBL" id="CP023702">
    <property type="protein sequence ID" value="QEU72037.1"/>
    <property type="molecule type" value="Genomic_DNA"/>
</dbReference>
<feature type="compositionally biased region" description="Basic and acidic residues" evidence="1">
    <location>
        <begin position="127"/>
        <end position="138"/>
    </location>
</feature>
<evidence type="ECO:0000313" key="3">
    <source>
        <dbReference type="Proteomes" id="UP000326178"/>
    </source>
</evidence>
<name>A0A5J6F890_9ACTN</name>
<sequence>MPADAIVQAETYYLPPPPRRGQPAQDWSQVPGAELIYRWAEYRLSRRVPVPTETVPDHPGLYARIDDGRWLAECDACRAAWIVSVRDPRFGCVECKRDWVPLIVPEDIGAAEQAALALGVSRFWWHPDDPRNPNRPEPEPDPEVPADPDPEVPQP</sequence>